<comment type="function">
    <text evidence="9">Catalyzes the condensation of para-aminobenzoate (pABA) with 6-hydroxymethyl-7,8-dihydropterin diphosphate (DHPt-PP) to form 7,8-dihydropteroate (H2Pte), the immediate precursor of folate derivatives.</text>
</comment>
<dbReference type="PROSITE" id="PS00793">
    <property type="entry name" value="DHPS_2"/>
    <property type="match status" value="1"/>
</dbReference>
<evidence type="ECO:0000256" key="2">
    <source>
        <dbReference type="ARBA" id="ARBA00001946"/>
    </source>
</evidence>
<proteinExistence type="inferred from homology"/>
<dbReference type="InterPro" id="IPR045031">
    <property type="entry name" value="DHP_synth-like"/>
</dbReference>
<dbReference type="PROSITE" id="PS00792">
    <property type="entry name" value="DHPS_1"/>
    <property type="match status" value="1"/>
</dbReference>
<keyword evidence="6 9" id="KW-0479">Metal-binding</keyword>
<comment type="cofactor">
    <cofactor evidence="2 9">
        <name>Mg(2+)</name>
        <dbReference type="ChEBI" id="CHEBI:18420"/>
    </cofactor>
</comment>
<dbReference type="CDD" id="cd00739">
    <property type="entry name" value="DHPS"/>
    <property type="match status" value="1"/>
</dbReference>
<comment type="pathway">
    <text evidence="3 9">Cofactor biosynthesis; tetrahydrofolate biosynthesis; 7,8-dihydrofolate from 2-amino-4-hydroxy-6-hydroxymethyl-7,8-dihydropteridine diphosphate and 4-aminobenzoate: step 1/2.</text>
</comment>
<dbReference type="PROSITE" id="PS50972">
    <property type="entry name" value="PTERIN_BINDING"/>
    <property type="match status" value="1"/>
</dbReference>
<dbReference type="Gene3D" id="3.20.20.20">
    <property type="entry name" value="Dihydropteroate synthase-like"/>
    <property type="match status" value="1"/>
</dbReference>
<evidence type="ECO:0000313" key="11">
    <source>
        <dbReference type="EMBL" id="ERD99959.1"/>
    </source>
</evidence>
<sequence>MMKTLQCGRFALDLSRPLVMGILNVTPDSFSDGGRFNRVDDALARAEAMLAEGADILDIGGESTRPGAPFVSPEEEMARVMPVLEKLRGIGAPLSLDTRRAEVMREALRLGAVDLINDVSALEDEGALPLAAASRAAVCLMHKQGNPDTMQNRPEYADVVAEVADYLKRRLQLCLDAGIARERLLVDPGFGFGKTLEHNLALLSRLDEIERTAGAPLLVGLSRKSMLGAITGEDAPSERLGASVGAALESARRGAAVIRVHDVKATRQALQLWQALRDC</sequence>
<evidence type="ECO:0000256" key="4">
    <source>
        <dbReference type="ARBA" id="ARBA00012458"/>
    </source>
</evidence>
<keyword evidence="12" id="KW-1185">Reference proteome</keyword>
<evidence type="ECO:0000256" key="9">
    <source>
        <dbReference type="RuleBase" id="RU361205"/>
    </source>
</evidence>
<dbReference type="Pfam" id="PF00809">
    <property type="entry name" value="Pterin_bind"/>
    <property type="match status" value="1"/>
</dbReference>
<accession>A0ABP2XGE0</accession>
<comment type="similarity">
    <text evidence="9">Belongs to the DHPS family.</text>
</comment>
<dbReference type="InterPro" id="IPR006390">
    <property type="entry name" value="DHP_synth_dom"/>
</dbReference>
<dbReference type="InterPro" id="IPR011005">
    <property type="entry name" value="Dihydropteroate_synth-like_sf"/>
</dbReference>
<comment type="catalytic activity">
    <reaction evidence="1">
        <text>(7,8-dihydropterin-6-yl)methyl diphosphate + 4-aminobenzoate = 7,8-dihydropteroate + diphosphate</text>
        <dbReference type="Rhea" id="RHEA:19949"/>
        <dbReference type="ChEBI" id="CHEBI:17836"/>
        <dbReference type="ChEBI" id="CHEBI:17839"/>
        <dbReference type="ChEBI" id="CHEBI:33019"/>
        <dbReference type="ChEBI" id="CHEBI:72950"/>
        <dbReference type="EC" id="2.5.1.15"/>
    </reaction>
</comment>
<dbReference type="PANTHER" id="PTHR20941">
    <property type="entry name" value="FOLATE SYNTHESIS PROTEINS"/>
    <property type="match status" value="1"/>
</dbReference>
<keyword evidence="5 9" id="KW-0808">Transferase</keyword>
<gene>
    <name evidence="11" type="ORF">O166_15545</name>
</gene>
<dbReference type="InterPro" id="IPR000489">
    <property type="entry name" value="Pterin-binding_dom"/>
</dbReference>
<organism evidence="11 12">
    <name type="scientific">Pseudogulbenkiania ferrooxidans EGD-HP2</name>
    <dbReference type="NCBI Taxonomy" id="1388764"/>
    <lineage>
        <taxon>Bacteria</taxon>
        <taxon>Pseudomonadati</taxon>
        <taxon>Pseudomonadota</taxon>
        <taxon>Betaproteobacteria</taxon>
        <taxon>Neisseriales</taxon>
        <taxon>Chromobacteriaceae</taxon>
        <taxon>Pseudogulbenkiania</taxon>
    </lineage>
</organism>
<evidence type="ECO:0000256" key="1">
    <source>
        <dbReference type="ARBA" id="ARBA00000012"/>
    </source>
</evidence>
<feature type="domain" description="Pterin-binding" evidence="10">
    <location>
        <begin position="17"/>
        <end position="271"/>
    </location>
</feature>
<dbReference type="NCBIfam" id="TIGR01496">
    <property type="entry name" value="DHPS"/>
    <property type="match status" value="1"/>
</dbReference>
<reference evidence="11 12" key="1">
    <citation type="journal article" date="2013" name="Genome Announc.">
        <title>Genome Sequence of the Pigment-Producing Bacterium Pseudogulbenkiania ferrooxidans, Isolated from Loktak Lake.</title>
        <authorList>
            <person name="Puranik S."/>
            <person name="Talkal R."/>
            <person name="Qureshi A."/>
            <person name="Khardenavis A."/>
            <person name="Kapley A."/>
            <person name="Purohit H.J."/>
        </authorList>
    </citation>
    <scope>NUCLEOTIDE SEQUENCE [LARGE SCALE GENOMIC DNA]</scope>
    <source>
        <strain evidence="11 12">EGD-HP2</strain>
    </source>
</reference>
<evidence type="ECO:0000256" key="5">
    <source>
        <dbReference type="ARBA" id="ARBA00022679"/>
    </source>
</evidence>
<dbReference type="EC" id="2.5.1.15" evidence="4 9"/>
<evidence type="ECO:0000256" key="8">
    <source>
        <dbReference type="ARBA" id="ARBA00022909"/>
    </source>
</evidence>
<keyword evidence="8 9" id="KW-0289">Folate biosynthesis</keyword>
<dbReference type="EMBL" id="AVPH01000284">
    <property type="protein sequence ID" value="ERD99959.1"/>
    <property type="molecule type" value="Genomic_DNA"/>
</dbReference>
<evidence type="ECO:0000259" key="10">
    <source>
        <dbReference type="PROSITE" id="PS50972"/>
    </source>
</evidence>
<comment type="caution">
    <text evidence="11">The sequence shown here is derived from an EMBL/GenBank/DDBJ whole genome shotgun (WGS) entry which is preliminary data.</text>
</comment>
<dbReference type="SUPFAM" id="SSF51717">
    <property type="entry name" value="Dihydropteroate synthetase-like"/>
    <property type="match status" value="1"/>
</dbReference>
<keyword evidence="7 9" id="KW-0460">Magnesium</keyword>
<name>A0ABP2XGE0_9NEIS</name>
<protein>
    <recommendedName>
        <fullName evidence="4 9">Dihydropteroate synthase</fullName>
        <shortName evidence="9">DHPS</shortName>
        <ecNumber evidence="4 9">2.5.1.15</ecNumber>
    </recommendedName>
    <alternativeName>
        <fullName evidence="9">Dihydropteroate pyrophosphorylase</fullName>
    </alternativeName>
</protein>
<evidence type="ECO:0000256" key="6">
    <source>
        <dbReference type="ARBA" id="ARBA00022723"/>
    </source>
</evidence>
<evidence type="ECO:0000313" key="12">
    <source>
        <dbReference type="Proteomes" id="UP000016426"/>
    </source>
</evidence>
<evidence type="ECO:0000256" key="3">
    <source>
        <dbReference type="ARBA" id="ARBA00004763"/>
    </source>
</evidence>
<evidence type="ECO:0000256" key="7">
    <source>
        <dbReference type="ARBA" id="ARBA00022842"/>
    </source>
</evidence>
<dbReference type="Proteomes" id="UP000016426">
    <property type="component" value="Unassembled WGS sequence"/>
</dbReference>
<dbReference type="PANTHER" id="PTHR20941:SF1">
    <property type="entry name" value="FOLIC ACID SYNTHESIS PROTEIN FOL1"/>
    <property type="match status" value="1"/>
</dbReference>